<keyword evidence="5 7" id="KW-1133">Transmembrane helix</keyword>
<dbReference type="EMBL" id="QLNQ01000020">
    <property type="protein sequence ID" value="RCK65322.1"/>
    <property type="molecule type" value="Genomic_DNA"/>
</dbReference>
<organism evidence="9 10">
    <name type="scientific">Candida viswanathii</name>
    <dbReference type="NCBI Taxonomy" id="5486"/>
    <lineage>
        <taxon>Eukaryota</taxon>
        <taxon>Fungi</taxon>
        <taxon>Dikarya</taxon>
        <taxon>Ascomycota</taxon>
        <taxon>Saccharomycotina</taxon>
        <taxon>Pichiomycetes</taxon>
        <taxon>Debaryomycetaceae</taxon>
        <taxon>Candida/Lodderomyces clade</taxon>
        <taxon>Candida</taxon>
    </lineage>
</organism>
<evidence type="ECO:0000256" key="4">
    <source>
        <dbReference type="ARBA" id="ARBA00022692"/>
    </source>
</evidence>
<dbReference type="PROSITE" id="PS50850">
    <property type="entry name" value="MFS"/>
    <property type="match status" value="1"/>
</dbReference>
<evidence type="ECO:0000259" key="8">
    <source>
        <dbReference type="PROSITE" id="PS50850"/>
    </source>
</evidence>
<dbReference type="InterPro" id="IPR011701">
    <property type="entry name" value="MFS"/>
</dbReference>
<dbReference type="Proteomes" id="UP000253472">
    <property type="component" value="Unassembled WGS sequence"/>
</dbReference>
<gene>
    <name evidence="9" type="ORF">Cantr_01204</name>
</gene>
<evidence type="ECO:0000256" key="6">
    <source>
        <dbReference type="ARBA" id="ARBA00023136"/>
    </source>
</evidence>
<feature type="transmembrane region" description="Helical" evidence="7">
    <location>
        <begin position="381"/>
        <end position="401"/>
    </location>
</feature>
<sequence length="524" mass="57948">MPLLEENRTSSEKQLFEASQKEEDVVVNETSSLELDMTGLEGTDTILHLKMVIINNAIDEIGFTPYHIKLFFLSGMGYCTDCMLIYLESSVRTFINYQFGYTFPVSNECYAGGMILGALVWGFGADLIGRRLAFNLSLILSGVFTILTGMMGNMASYCLFVLLSSFAAGGNLVLDTCVFLEYLPHKDQWLLTFFAFFWGIGQTIAVALAYAFLPNNSCESADYCPSHINRGWRYVWYTNGSIVLAMAILRVTVVRLKETPKFLVANNRDAEAVQVLQEIAIKYNRPCSLTLEQLEACGEIESNDDYRKHFNFKGTVELILKHLKVLFATKTSTRSTALLFFSWTCLGIAYPLYSAFLPVYLATRGADISADTVDGVYRDNLIANVCSIGGPIIAGLLLYWVPLLGRRGVMCIGGLTTMALLFGYTAVRTRAQNVALTSAVYCALYIYYAVIYAYSPEVFPSSARASGNCLCLFFTRVAAAMVPIIAHFSDTSSSVPIWICGAFVGVIGVVALLMPYEPSKHRVV</sequence>
<evidence type="ECO:0000256" key="3">
    <source>
        <dbReference type="ARBA" id="ARBA00022448"/>
    </source>
</evidence>
<feature type="transmembrane region" description="Helical" evidence="7">
    <location>
        <begin position="408"/>
        <end position="427"/>
    </location>
</feature>
<feature type="transmembrane region" description="Helical" evidence="7">
    <location>
        <begin position="157"/>
        <end position="183"/>
    </location>
</feature>
<feature type="transmembrane region" description="Helical" evidence="7">
    <location>
        <begin position="337"/>
        <end position="361"/>
    </location>
</feature>
<feature type="transmembrane region" description="Helical" evidence="7">
    <location>
        <begin position="132"/>
        <end position="151"/>
    </location>
</feature>
<proteinExistence type="inferred from homology"/>
<dbReference type="FunFam" id="1.20.1250.20:FF:000171">
    <property type="entry name" value="MFS general substrate transporter"/>
    <property type="match status" value="1"/>
</dbReference>
<keyword evidence="6 7" id="KW-0472">Membrane</keyword>
<keyword evidence="4 7" id="KW-0812">Transmembrane</keyword>
<comment type="similarity">
    <text evidence="2">Belongs to the major facilitator superfamily.</text>
</comment>
<evidence type="ECO:0000256" key="1">
    <source>
        <dbReference type="ARBA" id="ARBA00004141"/>
    </source>
</evidence>
<protein>
    <submittedName>
        <fullName evidence="9">Putative MFS-type transporter PB1E7.08c</fullName>
    </submittedName>
</protein>
<dbReference type="InterPro" id="IPR020846">
    <property type="entry name" value="MFS_dom"/>
</dbReference>
<dbReference type="GO" id="GO:0022857">
    <property type="term" value="F:transmembrane transporter activity"/>
    <property type="evidence" value="ECO:0007669"/>
    <property type="project" value="InterPro"/>
</dbReference>
<accession>A0A367YK15</accession>
<keyword evidence="10" id="KW-1185">Reference proteome</keyword>
<feature type="transmembrane region" description="Helical" evidence="7">
    <location>
        <begin position="190"/>
        <end position="214"/>
    </location>
</feature>
<dbReference type="STRING" id="5486.A0A367YK15"/>
<dbReference type="Pfam" id="PF07690">
    <property type="entry name" value="MFS_1"/>
    <property type="match status" value="1"/>
</dbReference>
<dbReference type="Gene3D" id="1.20.1250.20">
    <property type="entry name" value="MFS general substrate transporter like domains"/>
    <property type="match status" value="1"/>
</dbReference>
<dbReference type="OrthoDB" id="3936150at2759"/>
<feature type="transmembrane region" description="Helical" evidence="7">
    <location>
        <begin position="495"/>
        <end position="516"/>
    </location>
</feature>
<evidence type="ECO:0000313" key="9">
    <source>
        <dbReference type="EMBL" id="RCK65322.1"/>
    </source>
</evidence>
<feature type="transmembrane region" description="Helical" evidence="7">
    <location>
        <begin position="433"/>
        <end position="455"/>
    </location>
</feature>
<comment type="subcellular location">
    <subcellularLocation>
        <location evidence="1">Membrane</location>
        <topology evidence="1">Multi-pass membrane protein</topology>
    </subcellularLocation>
</comment>
<keyword evidence="3" id="KW-0813">Transport</keyword>
<feature type="domain" description="Major facilitator superfamily (MFS) profile" evidence="8">
    <location>
        <begin position="45"/>
        <end position="520"/>
    </location>
</feature>
<dbReference type="PANTHER" id="PTHR23511">
    <property type="entry name" value="SYNAPTIC VESICLE GLYCOPROTEIN 2"/>
    <property type="match status" value="1"/>
</dbReference>
<evidence type="ECO:0000256" key="2">
    <source>
        <dbReference type="ARBA" id="ARBA00008335"/>
    </source>
</evidence>
<comment type="caution">
    <text evidence="9">The sequence shown here is derived from an EMBL/GenBank/DDBJ whole genome shotgun (WGS) entry which is preliminary data.</text>
</comment>
<evidence type="ECO:0000313" key="10">
    <source>
        <dbReference type="Proteomes" id="UP000253472"/>
    </source>
</evidence>
<dbReference type="SUPFAM" id="SSF103473">
    <property type="entry name" value="MFS general substrate transporter"/>
    <property type="match status" value="1"/>
</dbReference>
<dbReference type="GO" id="GO:0016020">
    <property type="term" value="C:membrane"/>
    <property type="evidence" value="ECO:0007669"/>
    <property type="project" value="UniProtKB-SubCell"/>
</dbReference>
<feature type="transmembrane region" description="Helical" evidence="7">
    <location>
        <begin position="234"/>
        <end position="253"/>
    </location>
</feature>
<evidence type="ECO:0000256" key="5">
    <source>
        <dbReference type="ARBA" id="ARBA00022989"/>
    </source>
</evidence>
<dbReference type="InterPro" id="IPR036259">
    <property type="entry name" value="MFS_trans_sf"/>
</dbReference>
<name>A0A367YK15_9ASCO</name>
<feature type="transmembrane region" description="Helical" evidence="7">
    <location>
        <begin position="99"/>
        <end position="120"/>
    </location>
</feature>
<evidence type="ECO:0000256" key="7">
    <source>
        <dbReference type="SAM" id="Phobius"/>
    </source>
</evidence>
<dbReference type="AlphaFoldDB" id="A0A367YK15"/>
<reference evidence="9 10" key="1">
    <citation type="submission" date="2018-06" db="EMBL/GenBank/DDBJ databases">
        <title>Whole genome sequencing of Candida tropicalis (genome annotated by CSBL at Korea University).</title>
        <authorList>
            <person name="Ahn J."/>
        </authorList>
    </citation>
    <scope>NUCLEOTIDE SEQUENCE [LARGE SCALE GENOMIC DNA]</scope>
    <source>
        <strain evidence="9 10">ATCC 20962</strain>
    </source>
</reference>
<feature type="transmembrane region" description="Helical" evidence="7">
    <location>
        <begin position="467"/>
        <end position="489"/>
    </location>
</feature>
<dbReference type="PANTHER" id="PTHR23511:SF4">
    <property type="entry name" value="MAJOR FACILITATOR SUPERFAMILY (MFS) PROFILE DOMAIN-CONTAINING PROTEIN"/>
    <property type="match status" value="1"/>
</dbReference>